<dbReference type="AlphaFoldDB" id="X1EWM1"/>
<sequence length="263" mass="29185">LVSTIGILVGDGMSSIVEETVGKKVESIEAGLSDEINKNLEIMEEYCQNNSDYVFNYEGNTLVIPCSVISQGSEAIIEAGVANIVDDFYYAEYNCGFWDCFEKTGSSFFLISEKAKNYWNNKFYFALIAFVILIVLMFFLVEKKTNLPLIVGSLLIISSLPFMKLNNFVGTFINPLLSAAGIPGDISSSFLSIFSIFFTKAHTVFLITLISGLVILSIGILLKIFGIGFKISNLFSKKDKKISKDKVKNIKQEVSEKKSKKSK</sequence>
<comment type="caution">
    <text evidence="2">The sequence shown here is derived from an EMBL/GenBank/DDBJ whole genome shotgun (WGS) entry which is preliminary data.</text>
</comment>
<accession>X1EWM1</accession>
<protein>
    <submittedName>
        <fullName evidence="2">Uncharacterized protein</fullName>
    </submittedName>
</protein>
<reference evidence="2" key="1">
    <citation type="journal article" date="2014" name="Front. Microbiol.">
        <title>High frequency of phylogenetically diverse reductive dehalogenase-homologous genes in deep subseafloor sedimentary metagenomes.</title>
        <authorList>
            <person name="Kawai M."/>
            <person name="Futagami T."/>
            <person name="Toyoda A."/>
            <person name="Takaki Y."/>
            <person name="Nishi S."/>
            <person name="Hori S."/>
            <person name="Arai W."/>
            <person name="Tsubouchi T."/>
            <person name="Morono Y."/>
            <person name="Uchiyama I."/>
            <person name="Ito T."/>
            <person name="Fujiyama A."/>
            <person name="Inagaki F."/>
            <person name="Takami H."/>
        </authorList>
    </citation>
    <scope>NUCLEOTIDE SEQUENCE</scope>
    <source>
        <strain evidence="2">Expedition CK06-06</strain>
    </source>
</reference>
<keyword evidence="1" id="KW-0472">Membrane</keyword>
<feature type="transmembrane region" description="Helical" evidence="1">
    <location>
        <begin position="123"/>
        <end position="141"/>
    </location>
</feature>
<evidence type="ECO:0000313" key="2">
    <source>
        <dbReference type="EMBL" id="GAH24720.1"/>
    </source>
</evidence>
<name>X1EWM1_9ZZZZ</name>
<proteinExistence type="predicted"/>
<dbReference type="EMBL" id="BARU01003538">
    <property type="protein sequence ID" value="GAH24720.1"/>
    <property type="molecule type" value="Genomic_DNA"/>
</dbReference>
<evidence type="ECO:0000256" key="1">
    <source>
        <dbReference type="SAM" id="Phobius"/>
    </source>
</evidence>
<keyword evidence="1" id="KW-0812">Transmembrane</keyword>
<gene>
    <name evidence="2" type="ORF">S03H2_07608</name>
</gene>
<feature type="transmembrane region" description="Helical" evidence="1">
    <location>
        <begin position="147"/>
        <end position="165"/>
    </location>
</feature>
<feature type="non-terminal residue" evidence="2">
    <location>
        <position position="1"/>
    </location>
</feature>
<feature type="transmembrane region" description="Helical" evidence="1">
    <location>
        <begin position="204"/>
        <end position="231"/>
    </location>
</feature>
<organism evidence="2">
    <name type="scientific">marine sediment metagenome</name>
    <dbReference type="NCBI Taxonomy" id="412755"/>
    <lineage>
        <taxon>unclassified sequences</taxon>
        <taxon>metagenomes</taxon>
        <taxon>ecological metagenomes</taxon>
    </lineage>
</organism>
<keyword evidence="1" id="KW-1133">Transmembrane helix</keyword>
<feature type="transmembrane region" description="Helical" evidence="1">
    <location>
        <begin position="177"/>
        <end position="198"/>
    </location>
</feature>